<keyword evidence="1" id="KW-0732">Signal</keyword>
<feature type="signal peptide" evidence="1">
    <location>
        <begin position="1"/>
        <end position="23"/>
    </location>
</feature>
<evidence type="ECO:0000313" key="2">
    <source>
        <dbReference type="EMBL" id="KAG5168164.1"/>
    </source>
</evidence>
<accession>A0A8H7XZ93</accession>
<sequence length="230" mass="24255">MPAIRSMWIVASLALSTALLSSAQQTLSSGVQAEYNSICQDQAAQNGIEDPGNWVWSDDEEYCVPNALDSNSPDDVQAIESGVESGVENGIGAVEQGVGDVASGVGSVAGSLGLRSAKFARAIEAPQACDEGMSTCLQNCGDYNPKNYQDGEAGAWAGCRASCSFRCSPARGGCWKGYCWAGCSTGFPIVEGKEWCYTTQSYSQSYQYVRCSDASQCDKNWKCGGPCAAF</sequence>
<gene>
    <name evidence="2" type="ORF">JR316_006757</name>
</gene>
<reference evidence="2" key="1">
    <citation type="submission" date="2021-02" db="EMBL/GenBank/DDBJ databases">
        <title>Psilocybe cubensis genome.</title>
        <authorList>
            <person name="Mckernan K.J."/>
            <person name="Crawford S."/>
            <person name="Trippe A."/>
            <person name="Kane L.T."/>
            <person name="Mclaughlin S."/>
        </authorList>
    </citation>
    <scope>NUCLEOTIDE SEQUENCE [LARGE SCALE GENOMIC DNA]</scope>
    <source>
        <strain evidence="2">MGC-MH-2018</strain>
    </source>
</reference>
<protein>
    <submittedName>
        <fullName evidence="2">Uncharacterized protein</fullName>
    </submittedName>
</protein>
<organism evidence="2">
    <name type="scientific">Psilocybe cubensis</name>
    <name type="common">Psychedelic mushroom</name>
    <name type="synonym">Stropharia cubensis</name>
    <dbReference type="NCBI Taxonomy" id="181762"/>
    <lineage>
        <taxon>Eukaryota</taxon>
        <taxon>Fungi</taxon>
        <taxon>Dikarya</taxon>
        <taxon>Basidiomycota</taxon>
        <taxon>Agaricomycotina</taxon>
        <taxon>Agaricomycetes</taxon>
        <taxon>Agaricomycetidae</taxon>
        <taxon>Agaricales</taxon>
        <taxon>Agaricineae</taxon>
        <taxon>Strophariaceae</taxon>
        <taxon>Psilocybe</taxon>
    </lineage>
</organism>
<proteinExistence type="predicted"/>
<comment type="caution">
    <text evidence="2">The sequence shown here is derived from an EMBL/GenBank/DDBJ whole genome shotgun (WGS) entry which is preliminary data.</text>
</comment>
<dbReference type="AlphaFoldDB" id="A0A8H7XZ93"/>
<dbReference type="EMBL" id="JAFIQS010000006">
    <property type="protein sequence ID" value="KAG5168164.1"/>
    <property type="molecule type" value="Genomic_DNA"/>
</dbReference>
<evidence type="ECO:0000256" key="1">
    <source>
        <dbReference type="SAM" id="SignalP"/>
    </source>
</evidence>
<dbReference type="OrthoDB" id="2443710at2759"/>
<name>A0A8H7XZ93_PSICU</name>
<feature type="chain" id="PRO_5034127804" evidence="1">
    <location>
        <begin position="24"/>
        <end position="230"/>
    </location>
</feature>